<dbReference type="Gramene" id="AET5Gv20232200.19">
    <property type="protein sequence ID" value="AET5Gv20232200.19"/>
    <property type="gene ID" value="AET5Gv20232200"/>
</dbReference>
<reference evidence="2" key="2">
    <citation type="journal article" date="2017" name="Nat. Plants">
        <title>The Aegilops tauschii genome reveals multiple impacts of transposons.</title>
        <authorList>
            <person name="Zhao G."/>
            <person name="Zou C."/>
            <person name="Li K."/>
            <person name="Wang K."/>
            <person name="Li T."/>
            <person name="Gao L."/>
            <person name="Zhang X."/>
            <person name="Wang H."/>
            <person name="Yang Z."/>
            <person name="Liu X."/>
            <person name="Jiang W."/>
            <person name="Mao L."/>
            <person name="Kong X."/>
            <person name="Jiao Y."/>
            <person name="Jia J."/>
        </authorList>
    </citation>
    <scope>NUCLEOTIDE SEQUENCE [LARGE SCALE GENOMIC DNA]</scope>
    <source>
        <strain evidence="2">cv. AL8/78</strain>
    </source>
</reference>
<sequence length="70" mass="7789">GFCASFPLPLSVQRVLPSDAPFLQAGDGSIADFDRNRQLSNLRMLDGRKVGASRICCSPLSSHQRKWHIY</sequence>
<accession>A0A453JXT5</accession>
<protein>
    <submittedName>
        <fullName evidence="1">Uncharacterized protein</fullName>
    </submittedName>
</protein>
<reference evidence="1" key="3">
    <citation type="journal article" date="2017" name="Nature">
        <title>Genome sequence of the progenitor of the wheat D genome Aegilops tauschii.</title>
        <authorList>
            <person name="Luo M.C."/>
            <person name="Gu Y.Q."/>
            <person name="Puiu D."/>
            <person name="Wang H."/>
            <person name="Twardziok S.O."/>
            <person name="Deal K.R."/>
            <person name="Huo N."/>
            <person name="Zhu T."/>
            <person name="Wang L."/>
            <person name="Wang Y."/>
            <person name="McGuire P.E."/>
            <person name="Liu S."/>
            <person name="Long H."/>
            <person name="Ramasamy R.K."/>
            <person name="Rodriguez J.C."/>
            <person name="Van S.L."/>
            <person name="Yuan L."/>
            <person name="Wang Z."/>
            <person name="Xia Z."/>
            <person name="Xiao L."/>
            <person name="Anderson O.D."/>
            <person name="Ouyang S."/>
            <person name="Liang Y."/>
            <person name="Zimin A.V."/>
            <person name="Pertea G."/>
            <person name="Qi P."/>
            <person name="Bennetzen J.L."/>
            <person name="Dai X."/>
            <person name="Dawson M.W."/>
            <person name="Muller H.G."/>
            <person name="Kugler K."/>
            <person name="Rivarola-Duarte L."/>
            <person name="Spannagl M."/>
            <person name="Mayer K.F.X."/>
            <person name="Lu F.H."/>
            <person name="Bevan M.W."/>
            <person name="Leroy P."/>
            <person name="Li P."/>
            <person name="You F.M."/>
            <person name="Sun Q."/>
            <person name="Liu Z."/>
            <person name="Lyons E."/>
            <person name="Wicker T."/>
            <person name="Salzberg S.L."/>
            <person name="Devos K.M."/>
            <person name="Dvorak J."/>
        </authorList>
    </citation>
    <scope>NUCLEOTIDE SEQUENCE [LARGE SCALE GENOMIC DNA]</scope>
    <source>
        <strain evidence="1">cv. AL8/78</strain>
    </source>
</reference>
<proteinExistence type="predicted"/>
<keyword evidence="2" id="KW-1185">Reference proteome</keyword>
<dbReference type="EnsemblPlants" id="AET5Gv20232200.19">
    <property type="protein sequence ID" value="AET5Gv20232200.19"/>
    <property type="gene ID" value="AET5Gv20232200"/>
</dbReference>
<dbReference type="AlphaFoldDB" id="A0A453JXT5"/>
<reference evidence="2" key="1">
    <citation type="journal article" date="2014" name="Science">
        <title>Ancient hybridizations among the ancestral genomes of bread wheat.</title>
        <authorList>
            <consortium name="International Wheat Genome Sequencing Consortium,"/>
            <person name="Marcussen T."/>
            <person name="Sandve S.R."/>
            <person name="Heier L."/>
            <person name="Spannagl M."/>
            <person name="Pfeifer M."/>
            <person name="Jakobsen K.S."/>
            <person name="Wulff B.B."/>
            <person name="Steuernagel B."/>
            <person name="Mayer K.F."/>
            <person name="Olsen O.A."/>
        </authorList>
    </citation>
    <scope>NUCLEOTIDE SEQUENCE [LARGE SCALE GENOMIC DNA]</scope>
    <source>
        <strain evidence="2">cv. AL8/78</strain>
    </source>
</reference>
<organism evidence="1 2">
    <name type="scientific">Aegilops tauschii subsp. strangulata</name>
    <name type="common">Goatgrass</name>
    <dbReference type="NCBI Taxonomy" id="200361"/>
    <lineage>
        <taxon>Eukaryota</taxon>
        <taxon>Viridiplantae</taxon>
        <taxon>Streptophyta</taxon>
        <taxon>Embryophyta</taxon>
        <taxon>Tracheophyta</taxon>
        <taxon>Spermatophyta</taxon>
        <taxon>Magnoliopsida</taxon>
        <taxon>Liliopsida</taxon>
        <taxon>Poales</taxon>
        <taxon>Poaceae</taxon>
        <taxon>BOP clade</taxon>
        <taxon>Pooideae</taxon>
        <taxon>Triticodae</taxon>
        <taxon>Triticeae</taxon>
        <taxon>Triticinae</taxon>
        <taxon>Aegilops</taxon>
    </lineage>
</organism>
<reference evidence="1" key="5">
    <citation type="journal article" date="2021" name="G3 (Bethesda)">
        <title>Aegilops tauschii genome assembly Aet v5.0 features greater sequence contiguity and improved annotation.</title>
        <authorList>
            <person name="Wang L."/>
            <person name="Zhu T."/>
            <person name="Rodriguez J.C."/>
            <person name="Deal K.R."/>
            <person name="Dubcovsky J."/>
            <person name="McGuire P.E."/>
            <person name="Lux T."/>
            <person name="Spannagl M."/>
            <person name="Mayer K.F.X."/>
            <person name="Baldrich P."/>
            <person name="Meyers B.C."/>
            <person name="Huo N."/>
            <person name="Gu Y.Q."/>
            <person name="Zhou H."/>
            <person name="Devos K.M."/>
            <person name="Bennetzen J.L."/>
            <person name="Unver T."/>
            <person name="Budak H."/>
            <person name="Gulick P.J."/>
            <person name="Galiba G."/>
            <person name="Kalapos B."/>
            <person name="Nelson D.R."/>
            <person name="Li P."/>
            <person name="You F.M."/>
            <person name="Luo M.C."/>
            <person name="Dvorak J."/>
        </authorList>
    </citation>
    <scope>NUCLEOTIDE SEQUENCE [LARGE SCALE GENOMIC DNA]</scope>
    <source>
        <strain evidence="1">cv. AL8/78</strain>
    </source>
</reference>
<reference evidence="1" key="4">
    <citation type="submission" date="2019-03" db="UniProtKB">
        <authorList>
            <consortium name="EnsemblPlants"/>
        </authorList>
    </citation>
    <scope>IDENTIFICATION</scope>
</reference>
<evidence type="ECO:0000313" key="2">
    <source>
        <dbReference type="Proteomes" id="UP000015105"/>
    </source>
</evidence>
<evidence type="ECO:0000313" key="1">
    <source>
        <dbReference type="EnsemblPlants" id="AET5Gv20232200.19"/>
    </source>
</evidence>
<dbReference type="Proteomes" id="UP000015105">
    <property type="component" value="Chromosome 5D"/>
</dbReference>
<name>A0A453JXT5_AEGTS</name>